<reference evidence="2" key="1">
    <citation type="journal article" date="2020" name="mSystems">
        <title>Genome- and Community-Level Interaction Insights into Carbon Utilization and Element Cycling Functions of Hydrothermarchaeota in Hydrothermal Sediment.</title>
        <authorList>
            <person name="Zhou Z."/>
            <person name="Liu Y."/>
            <person name="Xu W."/>
            <person name="Pan J."/>
            <person name="Luo Z.H."/>
            <person name="Li M."/>
        </authorList>
    </citation>
    <scope>NUCLEOTIDE SEQUENCE [LARGE SCALE GENOMIC DNA]</scope>
    <source>
        <strain evidence="2">SpSt-897</strain>
    </source>
</reference>
<dbReference type="AlphaFoldDB" id="A0A7C3Z943"/>
<feature type="domain" description="Spore protein YkvP/CgeB glycosyl transferase-like" evidence="1">
    <location>
        <begin position="197"/>
        <end position="348"/>
    </location>
</feature>
<evidence type="ECO:0000313" key="2">
    <source>
        <dbReference type="EMBL" id="HGF33253.1"/>
    </source>
</evidence>
<organism evidence="2">
    <name type="scientific">Desulfobacca acetoxidans</name>
    <dbReference type="NCBI Taxonomy" id="60893"/>
    <lineage>
        <taxon>Bacteria</taxon>
        <taxon>Pseudomonadati</taxon>
        <taxon>Thermodesulfobacteriota</taxon>
        <taxon>Desulfobaccia</taxon>
        <taxon>Desulfobaccales</taxon>
        <taxon>Desulfobaccaceae</taxon>
        <taxon>Desulfobacca</taxon>
    </lineage>
</organism>
<dbReference type="SUPFAM" id="SSF53756">
    <property type="entry name" value="UDP-Glycosyltransferase/glycogen phosphorylase"/>
    <property type="match status" value="1"/>
</dbReference>
<gene>
    <name evidence="2" type="ORF">ENW96_02545</name>
</gene>
<comment type="caution">
    <text evidence="2">The sequence shown here is derived from an EMBL/GenBank/DDBJ whole genome shotgun (WGS) entry which is preliminary data.</text>
</comment>
<proteinExistence type="predicted"/>
<dbReference type="Gene3D" id="3.40.50.2000">
    <property type="entry name" value="Glycogen Phosphorylase B"/>
    <property type="match status" value="1"/>
</dbReference>
<dbReference type="InterPro" id="IPR055259">
    <property type="entry name" value="YkvP/CgeB_Glyco_trans-like"/>
</dbReference>
<accession>A0A7C3Z943</accession>
<sequence length="359" mass="41574">MADRYPQRVVIVVNIPRPPVGAGLARAFAKLGSEPKIFMSHLVNTRFDRYVIHPLNHLAHNLKILPKGVNFFENHPLCHKEYRNRRFLELCREFKPDLIFLTRGLRFKAETLAALRELTTVFCWHTESESRFPEIEPELPYYHHTYFFSSLSLRRARALGFANTGLLLHALDTSLFYPLGLPKGYDWCFVGQWHPRRQRYCEALARVSRNFVIYGPRWRKKVYRQPVIWRRIQGWEIWGEDLNRLYNQARVAVNISVWGENPGESHGANMRILEIPATGTCLLTDHAGDAARLLTPGVEFVAAADLKDMQEQLAALLADEDRREQIAGLGCQKASRLRTYDHMAAEIAADWRRLQGQEQ</sequence>
<name>A0A7C3Z943_9BACT</name>
<protein>
    <recommendedName>
        <fullName evidence="1">Spore protein YkvP/CgeB glycosyl transferase-like domain-containing protein</fullName>
    </recommendedName>
</protein>
<evidence type="ECO:0000259" key="1">
    <source>
        <dbReference type="Pfam" id="PF13524"/>
    </source>
</evidence>
<dbReference type="Pfam" id="PF13524">
    <property type="entry name" value="Glyco_trans_1_2"/>
    <property type="match status" value="1"/>
</dbReference>
<dbReference type="EMBL" id="DTMF01000065">
    <property type="protein sequence ID" value="HGF33253.1"/>
    <property type="molecule type" value="Genomic_DNA"/>
</dbReference>